<dbReference type="Pfam" id="PF00441">
    <property type="entry name" value="Acyl-CoA_dh_1"/>
    <property type="match status" value="1"/>
</dbReference>
<gene>
    <name evidence="13" type="ORF">COHA_010449</name>
</gene>
<feature type="domain" description="Acyl-CoA oxidase/dehydrogenase middle" evidence="12">
    <location>
        <begin position="468"/>
        <end position="567"/>
    </location>
</feature>
<comment type="caution">
    <text evidence="13">The sequence shown here is derived from an EMBL/GenBank/DDBJ whole genome shotgun (WGS) entry which is preliminary data.</text>
</comment>
<evidence type="ECO:0000313" key="13">
    <source>
        <dbReference type="EMBL" id="KAI7835657.1"/>
    </source>
</evidence>
<comment type="similarity">
    <text evidence="3">Belongs to the acyl-CoA dehydrogenase family.</text>
</comment>
<dbReference type="InterPro" id="IPR050741">
    <property type="entry name" value="Acyl-CoA_dehydrogenase"/>
</dbReference>
<reference evidence="13" key="1">
    <citation type="submission" date="2020-11" db="EMBL/GenBank/DDBJ databases">
        <title>Chlorella ohadii genome sequencing and assembly.</title>
        <authorList>
            <person name="Murik O."/>
            <person name="Treves H."/>
            <person name="Kedem I."/>
            <person name="Shotland Y."/>
            <person name="Kaplan A."/>
        </authorList>
    </citation>
    <scope>NUCLEOTIDE SEQUENCE</scope>
    <source>
        <strain evidence="13">1</strain>
    </source>
</reference>
<dbReference type="Gene3D" id="3.90.1200.10">
    <property type="match status" value="1"/>
</dbReference>
<dbReference type="InterPro" id="IPR036250">
    <property type="entry name" value="AcylCo_DH-like_C"/>
</dbReference>
<dbReference type="Gene3D" id="1.10.540.10">
    <property type="entry name" value="Acyl-CoA dehydrogenase/oxidase, N-terminal domain"/>
    <property type="match status" value="1"/>
</dbReference>
<accession>A0AAD5H191</accession>
<dbReference type="EMBL" id="JADXDR010000239">
    <property type="protein sequence ID" value="KAI7835657.1"/>
    <property type="molecule type" value="Genomic_DNA"/>
</dbReference>
<dbReference type="InterPro" id="IPR002575">
    <property type="entry name" value="Aminoglycoside_PTrfase"/>
</dbReference>
<comment type="cofactor">
    <cofactor evidence="1">
        <name>FAD</name>
        <dbReference type="ChEBI" id="CHEBI:57692"/>
    </cofactor>
</comment>
<evidence type="ECO:0000313" key="14">
    <source>
        <dbReference type="Proteomes" id="UP001205105"/>
    </source>
</evidence>
<organism evidence="13 14">
    <name type="scientific">Chlorella ohadii</name>
    <dbReference type="NCBI Taxonomy" id="2649997"/>
    <lineage>
        <taxon>Eukaryota</taxon>
        <taxon>Viridiplantae</taxon>
        <taxon>Chlorophyta</taxon>
        <taxon>core chlorophytes</taxon>
        <taxon>Trebouxiophyceae</taxon>
        <taxon>Chlorellales</taxon>
        <taxon>Chlorellaceae</taxon>
        <taxon>Chlorella clade</taxon>
        <taxon>Chlorella</taxon>
    </lineage>
</organism>
<name>A0AAD5H191_9CHLO</name>
<dbReference type="Gene3D" id="3.30.200.20">
    <property type="entry name" value="Phosphorylase Kinase, domain 1"/>
    <property type="match status" value="1"/>
</dbReference>
<dbReference type="InterPro" id="IPR009075">
    <property type="entry name" value="AcylCo_DH/oxidase_C"/>
</dbReference>
<evidence type="ECO:0000259" key="11">
    <source>
        <dbReference type="Pfam" id="PF01636"/>
    </source>
</evidence>
<evidence type="ECO:0000259" key="12">
    <source>
        <dbReference type="Pfam" id="PF02770"/>
    </source>
</evidence>
<keyword evidence="6" id="KW-0276">Fatty acid metabolism</keyword>
<evidence type="ECO:0000256" key="7">
    <source>
        <dbReference type="ARBA" id="ARBA00023002"/>
    </source>
</evidence>
<evidence type="ECO:0000256" key="2">
    <source>
        <dbReference type="ARBA" id="ARBA00004275"/>
    </source>
</evidence>
<keyword evidence="8" id="KW-0443">Lipid metabolism</keyword>
<dbReference type="InterPro" id="IPR046373">
    <property type="entry name" value="Acyl-CoA_Oxase/DH_mid-dom_sf"/>
</dbReference>
<evidence type="ECO:0000256" key="1">
    <source>
        <dbReference type="ARBA" id="ARBA00001974"/>
    </source>
</evidence>
<evidence type="ECO:0000256" key="6">
    <source>
        <dbReference type="ARBA" id="ARBA00022832"/>
    </source>
</evidence>
<dbReference type="InterPro" id="IPR011009">
    <property type="entry name" value="Kinase-like_dom_sf"/>
</dbReference>
<keyword evidence="4" id="KW-0285">Flavoprotein</keyword>
<dbReference type="FunFam" id="2.40.110.10:FF:000002">
    <property type="entry name" value="Acyl-CoA dehydrogenase fadE12"/>
    <property type="match status" value="1"/>
</dbReference>
<proteinExistence type="inferred from homology"/>
<evidence type="ECO:0000256" key="8">
    <source>
        <dbReference type="ARBA" id="ARBA00023098"/>
    </source>
</evidence>
<dbReference type="CDD" id="cd05154">
    <property type="entry name" value="ACAD10_11_N-like"/>
    <property type="match status" value="1"/>
</dbReference>
<dbReference type="GO" id="GO:0050660">
    <property type="term" value="F:flavin adenine dinucleotide binding"/>
    <property type="evidence" value="ECO:0007669"/>
    <property type="project" value="InterPro"/>
</dbReference>
<feature type="domain" description="Aminoglycoside phosphotransferase" evidence="11">
    <location>
        <begin position="46"/>
        <end position="264"/>
    </location>
</feature>
<dbReference type="SUPFAM" id="SSF56112">
    <property type="entry name" value="Protein kinase-like (PK-like)"/>
    <property type="match status" value="1"/>
</dbReference>
<dbReference type="Gene3D" id="2.40.110.10">
    <property type="entry name" value="Butyryl-CoA Dehydrogenase, subunit A, domain 2"/>
    <property type="match status" value="1"/>
</dbReference>
<dbReference type="GO" id="GO:0003995">
    <property type="term" value="F:acyl-CoA dehydrogenase activity"/>
    <property type="evidence" value="ECO:0007669"/>
    <property type="project" value="TreeGrafter"/>
</dbReference>
<dbReference type="SUPFAM" id="SSF47203">
    <property type="entry name" value="Acyl-CoA dehydrogenase C-terminal domain-like"/>
    <property type="match status" value="1"/>
</dbReference>
<protein>
    <recommendedName>
        <fullName evidence="15">Acyl-CoA dehydrogenase</fullName>
    </recommendedName>
</protein>
<evidence type="ECO:0000256" key="4">
    <source>
        <dbReference type="ARBA" id="ARBA00022630"/>
    </source>
</evidence>
<evidence type="ECO:0000259" key="10">
    <source>
        <dbReference type="Pfam" id="PF00441"/>
    </source>
</evidence>
<evidence type="ECO:0000256" key="3">
    <source>
        <dbReference type="ARBA" id="ARBA00009347"/>
    </source>
</evidence>
<dbReference type="Proteomes" id="UP001205105">
    <property type="component" value="Unassembled WGS sequence"/>
</dbReference>
<dbReference type="InterPro" id="IPR006091">
    <property type="entry name" value="Acyl-CoA_Oxase/DH_mid-dom"/>
</dbReference>
<dbReference type="Gene3D" id="1.20.140.10">
    <property type="entry name" value="Butyryl-CoA Dehydrogenase, subunit A, domain 3"/>
    <property type="match status" value="1"/>
</dbReference>
<comment type="subcellular location">
    <subcellularLocation>
        <location evidence="2">Peroxisome</location>
    </subcellularLocation>
</comment>
<sequence length="741" mass="79979">MSGQVLDTGASLVPTAPALRLDEGALGRYLSAVVPGFPAQGLKVFQFSHGQSNPTYLIKAGDGAAYVLRKKPPGRILASAHAVEREYRVLAALQATPVPVPRVVALCEDPSVLGTPFYLMEHVKGRIFNDPSLPSLPPAQRAAVYQAMARTLAALHSVRPADVGLASYGKLSGYNKRQVWRWGQQYRASVIQGAPMPEMLQLHAWLEDNIPPTDPDASVTRISHGDYRLDNLVFDHADTSKVLAVLDWELSTLGDPLADLAYNCMPYHLPADVPGGLSLSSPLPAGIPDEQHYVHMYCEARGLPYPLQANWSFYLGLSIFRLASILAGVGARAAQGNASSRIAAQMGAESVVRSLACRGLEVERLKDEAKRQGLWNLWIPADMAAGLAPLLAEAGVPAEEARLLLGPGLTNLEYAHCAEIQGRSVWAPECFNCSAPDTGNMEVLARYGSRAQQRRWLLPLLRGECRSCFAMTEPAVASSDATNITASIRRQVDGSYVLDGRKWWASGASDPRCRVAVFMGKTDPSVPAHAQQSMVLVPLDTPGITVVRPLPVFGFDDAPHGHAEVLFESVRMPADAIILGEGRGFEIAQGRLGPGRLHHCMRLIGMGERALQLLVQRSNDRVAFKQQLWRHQSVRLDIARSRVELDAARLVVLQAAHALDLHGNKAARGQIAAAKALAPSAVLAVIDRAIQTHGAAGVSDVTPLAHMWAGARTLRLADGPDVVHLETIAKLELAAARRSKL</sequence>
<keyword evidence="5" id="KW-0274">FAD</keyword>
<dbReference type="InterPro" id="IPR041726">
    <property type="entry name" value="ACAD10_11_N"/>
</dbReference>
<dbReference type="GO" id="GO:0005777">
    <property type="term" value="C:peroxisome"/>
    <property type="evidence" value="ECO:0007669"/>
    <property type="project" value="UniProtKB-SubCell"/>
</dbReference>
<evidence type="ECO:0000256" key="5">
    <source>
        <dbReference type="ARBA" id="ARBA00022827"/>
    </source>
</evidence>
<dbReference type="InterPro" id="IPR037069">
    <property type="entry name" value="AcylCoA_DH/ox_N_sf"/>
</dbReference>
<dbReference type="SUPFAM" id="SSF56645">
    <property type="entry name" value="Acyl-CoA dehydrogenase NM domain-like"/>
    <property type="match status" value="1"/>
</dbReference>
<evidence type="ECO:0008006" key="15">
    <source>
        <dbReference type="Google" id="ProtNLM"/>
    </source>
</evidence>
<keyword evidence="7" id="KW-0560">Oxidoreductase</keyword>
<keyword evidence="14" id="KW-1185">Reference proteome</keyword>
<dbReference type="PANTHER" id="PTHR48083">
    <property type="entry name" value="MEDIUM-CHAIN SPECIFIC ACYL-COA DEHYDROGENASE, MITOCHONDRIAL-RELATED"/>
    <property type="match status" value="1"/>
</dbReference>
<dbReference type="Pfam" id="PF01636">
    <property type="entry name" value="APH"/>
    <property type="match status" value="1"/>
</dbReference>
<dbReference type="AlphaFoldDB" id="A0AAD5H191"/>
<keyword evidence="9" id="KW-0576">Peroxisome</keyword>
<evidence type="ECO:0000256" key="9">
    <source>
        <dbReference type="ARBA" id="ARBA00023140"/>
    </source>
</evidence>
<dbReference type="GO" id="GO:0033539">
    <property type="term" value="P:fatty acid beta-oxidation using acyl-CoA dehydrogenase"/>
    <property type="evidence" value="ECO:0007669"/>
    <property type="project" value="TreeGrafter"/>
</dbReference>
<dbReference type="PANTHER" id="PTHR48083:SF13">
    <property type="entry name" value="ACYL-COA DEHYDROGENASE FAMILY MEMBER 11"/>
    <property type="match status" value="1"/>
</dbReference>
<feature type="domain" description="Acyl-CoA dehydrogenase/oxidase C-terminal" evidence="10">
    <location>
        <begin position="582"/>
        <end position="730"/>
    </location>
</feature>
<dbReference type="Pfam" id="PF02770">
    <property type="entry name" value="Acyl-CoA_dh_M"/>
    <property type="match status" value="1"/>
</dbReference>
<dbReference type="InterPro" id="IPR009100">
    <property type="entry name" value="AcylCoA_DH/oxidase_NM_dom_sf"/>
</dbReference>